<sequence length="157" mass="17521">MSLNTTAVRIKVTLKDVKPEVMRCLVVPLTLRLDRLHLTLQAAFGWTNSHLFEFLAGEGRWGIPDPDGDFGPQPIDARKTRLSNIVQETGAKTIHYLYDFGDSWDHVIKLEKWFDNTTTEGLPLLLEATGRCPPEDVGGASGYAEYLDAISDPTHPE</sequence>
<name>A0A1C3XN12_9BRAD</name>
<evidence type="ECO:0000259" key="1">
    <source>
        <dbReference type="Pfam" id="PF07929"/>
    </source>
</evidence>
<evidence type="ECO:0000313" key="3">
    <source>
        <dbReference type="Proteomes" id="UP000183174"/>
    </source>
</evidence>
<dbReference type="RefSeq" id="WP_074448702.1">
    <property type="nucleotide sequence ID" value="NZ_FMAE01000090.1"/>
</dbReference>
<dbReference type="InterPro" id="IPR024047">
    <property type="entry name" value="MM3350-like_sf"/>
</dbReference>
<dbReference type="PANTHER" id="PTHR41878">
    <property type="entry name" value="LEXA REPRESSOR-RELATED"/>
    <property type="match status" value="1"/>
</dbReference>
<feature type="non-terminal residue" evidence="2">
    <location>
        <position position="157"/>
    </location>
</feature>
<gene>
    <name evidence="2" type="ORF">GA0061099_10901</name>
</gene>
<dbReference type="Pfam" id="PF07929">
    <property type="entry name" value="PRiA4_ORF3"/>
    <property type="match status" value="1"/>
</dbReference>
<proteinExistence type="predicted"/>
<organism evidence="2 3">
    <name type="scientific">Bradyrhizobium yuanmingense</name>
    <dbReference type="NCBI Taxonomy" id="108015"/>
    <lineage>
        <taxon>Bacteria</taxon>
        <taxon>Pseudomonadati</taxon>
        <taxon>Pseudomonadota</taxon>
        <taxon>Alphaproteobacteria</taxon>
        <taxon>Hyphomicrobiales</taxon>
        <taxon>Nitrobacteraceae</taxon>
        <taxon>Bradyrhizobium</taxon>
    </lineage>
</organism>
<feature type="domain" description="Plasmid pRiA4b Orf3-like" evidence="1">
    <location>
        <begin position="7"/>
        <end position="157"/>
    </location>
</feature>
<accession>A0A1C3XN12</accession>
<dbReference type="PANTHER" id="PTHR41878:SF1">
    <property type="entry name" value="TNPR PROTEIN"/>
    <property type="match status" value="1"/>
</dbReference>
<dbReference type="Gene3D" id="3.10.290.30">
    <property type="entry name" value="MM3350-like"/>
    <property type="match status" value="1"/>
</dbReference>
<dbReference type="EMBL" id="FMAE01000090">
    <property type="protein sequence ID" value="SCB53672.1"/>
    <property type="molecule type" value="Genomic_DNA"/>
</dbReference>
<protein>
    <submittedName>
        <fullName evidence="2">PRiA4b ORF-3-like protein</fullName>
    </submittedName>
</protein>
<dbReference type="AlphaFoldDB" id="A0A1C3XN12"/>
<dbReference type="SUPFAM" id="SSF159941">
    <property type="entry name" value="MM3350-like"/>
    <property type="match status" value="1"/>
</dbReference>
<dbReference type="InterPro" id="IPR012912">
    <property type="entry name" value="Plasmid_pRiA4b_Orf3-like"/>
</dbReference>
<reference evidence="2 3" key="1">
    <citation type="submission" date="2016-08" db="EMBL/GenBank/DDBJ databases">
        <authorList>
            <person name="Seilhamer J.J."/>
        </authorList>
    </citation>
    <scope>NUCLEOTIDE SEQUENCE [LARGE SCALE GENOMIC DNA]</scope>
    <source>
        <strain evidence="2 3">CCBAU 10071</strain>
    </source>
</reference>
<dbReference type="Proteomes" id="UP000183174">
    <property type="component" value="Unassembled WGS sequence"/>
</dbReference>
<evidence type="ECO:0000313" key="2">
    <source>
        <dbReference type="EMBL" id="SCB53672.1"/>
    </source>
</evidence>